<keyword evidence="3" id="KW-1185">Reference proteome</keyword>
<feature type="region of interest" description="Disordered" evidence="1">
    <location>
        <begin position="1"/>
        <end position="28"/>
    </location>
</feature>
<reference evidence="3" key="1">
    <citation type="journal article" date="2019" name="Int. J. Syst. Evol. Microbiol.">
        <title>The Global Catalogue of Microorganisms (GCM) 10K type strain sequencing project: providing services to taxonomists for standard genome sequencing and annotation.</title>
        <authorList>
            <consortium name="The Broad Institute Genomics Platform"/>
            <consortium name="The Broad Institute Genome Sequencing Center for Infectious Disease"/>
            <person name="Wu L."/>
            <person name="Ma J."/>
        </authorList>
    </citation>
    <scope>NUCLEOTIDE SEQUENCE [LARGE SCALE GENOMIC DNA]</scope>
    <source>
        <strain evidence="3">JCM 13004</strain>
    </source>
</reference>
<accession>A0ABP4DUA0</accession>
<gene>
    <name evidence="2" type="ORF">GCM10009665_74240</name>
</gene>
<comment type="caution">
    <text evidence="2">The sequence shown here is derived from an EMBL/GenBank/DDBJ whole genome shotgun (WGS) entry which is preliminary data.</text>
</comment>
<name>A0ABP4DUA0_9ACTN</name>
<feature type="compositionally biased region" description="Basic and acidic residues" evidence="1">
    <location>
        <begin position="17"/>
        <end position="28"/>
    </location>
</feature>
<protein>
    <submittedName>
        <fullName evidence="2">Uncharacterized protein</fullName>
    </submittedName>
</protein>
<evidence type="ECO:0000313" key="3">
    <source>
        <dbReference type="Proteomes" id="UP001500037"/>
    </source>
</evidence>
<feature type="compositionally biased region" description="Basic and acidic residues" evidence="1">
    <location>
        <begin position="65"/>
        <end position="108"/>
    </location>
</feature>
<sequence>MPARASAAFGRSGATRGDADPRAFRAEGKPWACGVDAPSALLRCPGGRAERLTSMLASRSAQQASRDREVGETRPHGARIGEFRTEPHRSATGGRAHEGGRRTAERAARVLGAQPATVRRIPVR</sequence>
<feature type="region of interest" description="Disordered" evidence="1">
    <location>
        <begin position="57"/>
        <end position="124"/>
    </location>
</feature>
<dbReference type="EMBL" id="BAAALF010000276">
    <property type="protein sequence ID" value="GAA1068900.1"/>
    <property type="molecule type" value="Genomic_DNA"/>
</dbReference>
<proteinExistence type="predicted"/>
<evidence type="ECO:0000313" key="2">
    <source>
        <dbReference type="EMBL" id="GAA1068900.1"/>
    </source>
</evidence>
<organism evidence="2 3">
    <name type="scientific">Kitasatospora nipponensis</name>
    <dbReference type="NCBI Taxonomy" id="258049"/>
    <lineage>
        <taxon>Bacteria</taxon>
        <taxon>Bacillati</taxon>
        <taxon>Actinomycetota</taxon>
        <taxon>Actinomycetes</taxon>
        <taxon>Kitasatosporales</taxon>
        <taxon>Streptomycetaceae</taxon>
        <taxon>Kitasatospora</taxon>
    </lineage>
</organism>
<feature type="compositionally biased region" description="Low complexity" evidence="1">
    <location>
        <begin position="1"/>
        <end position="16"/>
    </location>
</feature>
<evidence type="ECO:0000256" key="1">
    <source>
        <dbReference type="SAM" id="MobiDB-lite"/>
    </source>
</evidence>
<dbReference type="Proteomes" id="UP001500037">
    <property type="component" value="Unassembled WGS sequence"/>
</dbReference>